<protein>
    <submittedName>
        <fullName evidence="2">Uncharacterized protein</fullName>
    </submittedName>
</protein>
<evidence type="ECO:0000313" key="2">
    <source>
        <dbReference type="EMBL" id="OSG93565.1"/>
    </source>
</evidence>
<feature type="compositionally biased region" description="Basic residues" evidence="1">
    <location>
        <begin position="29"/>
        <end position="40"/>
    </location>
</feature>
<evidence type="ECO:0000256" key="1">
    <source>
        <dbReference type="SAM" id="MobiDB-lite"/>
    </source>
</evidence>
<dbReference type="EMBL" id="LNKF01000007">
    <property type="protein sequence ID" value="OSG93565.1"/>
    <property type="molecule type" value="Genomic_DNA"/>
</dbReference>
<reference evidence="2 3" key="1">
    <citation type="journal article" date="2016" name="Sci. Rep.">
        <title>Evaluation of genetic diversity among strains of the human gut commensal Bifidobacterium adolescentis.</title>
        <authorList>
            <person name="Duranti S."/>
            <person name="Milani C."/>
            <person name="Lugli G.A."/>
            <person name="Mancabelli L."/>
            <person name="Turroni F."/>
            <person name="Ferrario C."/>
            <person name="Mangifesta M."/>
            <person name="Viappiani A."/>
            <person name="Sanchez B."/>
            <person name="Margolles A."/>
            <person name="van Sinderen D."/>
            <person name="Ventura M."/>
        </authorList>
    </citation>
    <scope>NUCLEOTIDE SEQUENCE [LARGE SCALE GENOMIC DNA]</scope>
    <source>
        <strain evidence="2 3">AD2-8</strain>
    </source>
</reference>
<dbReference type="AlphaFoldDB" id="A0A1X2ZGK9"/>
<gene>
    <name evidence="2" type="ORF">AD0028_1530</name>
</gene>
<evidence type="ECO:0000313" key="3">
    <source>
        <dbReference type="Proteomes" id="UP000193664"/>
    </source>
</evidence>
<proteinExistence type="predicted"/>
<feature type="compositionally biased region" description="Polar residues" evidence="1">
    <location>
        <begin position="1"/>
        <end position="13"/>
    </location>
</feature>
<sequence>MFGEDQWNNGDQWNAQPEPQAEPGPAPKPRPKPHKAKAKGHANAAQVREILEARARVDSVRGVLEELTGKSDDADLTCALLDGRIATPARLLLDAADEGSESARAIGLLAAGQKDKAALRDAARLASALNPDLKERLSTTNAMDLAQTLSETVGLLDHAALEDLAR</sequence>
<accession>A0A1X2ZGK9</accession>
<dbReference type="Proteomes" id="UP000193664">
    <property type="component" value="Unassembled WGS sequence"/>
</dbReference>
<comment type="caution">
    <text evidence="2">The sequence shown here is derived from an EMBL/GenBank/DDBJ whole genome shotgun (WGS) entry which is preliminary data.</text>
</comment>
<name>A0A1X2ZGK9_BIFAD</name>
<organism evidence="2 3">
    <name type="scientific">Bifidobacterium adolescentis</name>
    <dbReference type="NCBI Taxonomy" id="1680"/>
    <lineage>
        <taxon>Bacteria</taxon>
        <taxon>Bacillati</taxon>
        <taxon>Actinomycetota</taxon>
        <taxon>Actinomycetes</taxon>
        <taxon>Bifidobacteriales</taxon>
        <taxon>Bifidobacteriaceae</taxon>
        <taxon>Bifidobacterium</taxon>
    </lineage>
</organism>
<dbReference type="RefSeq" id="WP_085408552.1">
    <property type="nucleotide sequence ID" value="NZ_JADMVX010000002.1"/>
</dbReference>
<feature type="region of interest" description="Disordered" evidence="1">
    <location>
        <begin position="1"/>
        <end position="44"/>
    </location>
</feature>